<dbReference type="Proteomes" id="UP001163046">
    <property type="component" value="Unassembled WGS sequence"/>
</dbReference>
<gene>
    <name evidence="1" type="ORF">OS493_026862</name>
</gene>
<comment type="caution">
    <text evidence="1">The sequence shown here is derived from an EMBL/GenBank/DDBJ whole genome shotgun (WGS) entry which is preliminary data.</text>
</comment>
<evidence type="ECO:0000313" key="2">
    <source>
        <dbReference type="Proteomes" id="UP001163046"/>
    </source>
</evidence>
<dbReference type="AlphaFoldDB" id="A0A9X0CVN2"/>
<proteinExistence type="predicted"/>
<name>A0A9X0CVN2_9CNID</name>
<evidence type="ECO:0000313" key="1">
    <source>
        <dbReference type="EMBL" id="KAJ7377727.1"/>
    </source>
</evidence>
<protein>
    <submittedName>
        <fullName evidence="1">Uncharacterized protein</fullName>
    </submittedName>
</protein>
<sequence>MPLTALRRKLRSWLQRLRRNRNHRKVPVEQDDEKQPIQCTDNQTVDESVMVTARFYLPERQGPVQHNKLPPLQRFCNPVECTEPSSAVNFVLPLRRLYFQERALVQSTDPAPSPMQDLLTF</sequence>
<keyword evidence="2" id="KW-1185">Reference proteome</keyword>
<reference evidence="1" key="1">
    <citation type="submission" date="2023-01" db="EMBL/GenBank/DDBJ databases">
        <title>Genome assembly of the deep-sea coral Lophelia pertusa.</title>
        <authorList>
            <person name="Herrera S."/>
            <person name="Cordes E."/>
        </authorList>
    </citation>
    <scope>NUCLEOTIDE SEQUENCE</scope>
    <source>
        <strain evidence="1">USNM1676648</strain>
        <tissue evidence="1">Polyp</tissue>
    </source>
</reference>
<organism evidence="1 2">
    <name type="scientific">Desmophyllum pertusum</name>
    <dbReference type="NCBI Taxonomy" id="174260"/>
    <lineage>
        <taxon>Eukaryota</taxon>
        <taxon>Metazoa</taxon>
        <taxon>Cnidaria</taxon>
        <taxon>Anthozoa</taxon>
        <taxon>Hexacorallia</taxon>
        <taxon>Scleractinia</taxon>
        <taxon>Caryophylliina</taxon>
        <taxon>Caryophylliidae</taxon>
        <taxon>Desmophyllum</taxon>
    </lineage>
</organism>
<accession>A0A9X0CVN2</accession>
<dbReference type="EMBL" id="MU826373">
    <property type="protein sequence ID" value="KAJ7377727.1"/>
    <property type="molecule type" value="Genomic_DNA"/>
</dbReference>